<reference evidence="3" key="2">
    <citation type="submission" date="2010-05" db="EMBL/GenBank/DDBJ databases">
        <title>The genome sequence of Magnaporthe poae strain ATCC 64411.</title>
        <authorList>
            <person name="Ma L.-J."/>
            <person name="Dead R."/>
            <person name="Young S."/>
            <person name="Zeng Q."/>
            <person name="Koehrsen M."/>
            <person name="Alvarado L."/>
            <person name="Berlin A."/>
            <person name="Chapman S.B."/>
            <person name="Chen Z."/>
            <person name="Freedman E."/>
            <person name="Gellesch M."/>
            <person name="Goldberg J."/>
            <person name="Griggs A."/>
            <person name="Gujja S."/>
            <person name="Heilman E.R."/>
            <person name="Heiman D."/>
            <person name="Hepburn T."/>
            <person name="Howarth C."/>
            <person name="Jen D."/>
            <person name="Larson L."/>
            <person name="Mehta T."/>
            <person name="Neiman D."/>
            <person name="Pearson M."/>
            <person name="Roberts A."/>
            <person name="Saif S."/>
            <person name="Shea T."/>
            <person name="Shenoy N."/>
            <person name="Sisk P."/>
            <person name="Stolte C."/>
            <person name="Sykes S."/>
            <person name="Walk T."/>
            <person name="White J."/>
            <person name="Yandava C."/>
            <person name="Haas B."/>
            <person name="Nusbaum C."/>
            <person name="Birren B."/>
        </authorList>
    </citation>
    <scope>NUCLEOTIDE SEQUENCE [LARGE SCALE GENOMIC DNA]</scope>
    <source>
        <strain evidence="3">ATCC 64411 / 73-15</strain>
    </source>
</reference>
<reference evidence="1" key="3">
    <citation type="submission" date="2011-03" db="EMBL/GenBank/DDBJ databases">
        <title>Annotation of Magnaporthe poae ATCC 64411.</title>
        <authorList>
            <person name="Ma L.-J."/>
            <person name="Dead R."/>
            <person name="Young S.K."/>
            <person name="Zeng Q."/>
            <person name="Gargeya S."/>
            <person name="Fitzgerald M."/>
            <person name="Haas B."/>
            <person name="Abouelleil A."/>
            <person name="Alvarado L."/>
            <person name="Arachchi H.M."/>
            <person name="Berlin A."/>
            <person name="Brown A."/>
            <person name="Chapman S.B."/>
            <person name="Chen Z."/>
            <person name="Dunbar C."/>
            <person name="Freedman E."/>
            <person name="Gearin G."/>
            <person name="Gellesch M."/>
            <person name="Goldberg J."/>
            <person name="Griggs A."/>
            <person name="Gujja S."/>
            <person name="Heiman D."/>
            <person name="Howarth C."/>
            <person name="Larson L."/>
            <person name="Lui A."/>
            <person name="MacDonald P.J.P."/>
            <person name="Mehta T."/>
            <person name="Montmayeur A."/>
            <person name="Murphy C."/>
            <person name="Neiman D."/>
            <person name="Pearson M."/>
            <person name="Priest M."/>
            <person name="Roberts A."/>
            <person name="Saif S."/>
            <person name="Shea T."/>
            <person name="Shenoy N."/>
            <person name="Sisk P."/>
            <person name="Stolte C."/>
            <person name="Sykes S."/>
            <person name="Yandava C."/>
            <person name="Wortman J."/>
            <person name="Nusbaum C."/>
            <person name="Birren B."/>
        </authorList>
    </citation>
    <scope>NUCLEOTIDE SEQUENCE</scope>
    <source>
        <strain evidence="1">ATCC 64411</strain>
    </source>
</reference>
<dbReference type="OrthoDB" id="3626597at2759"/>
<gene>
    <name evidence="1" type="ORF">MAPG_09977</name>
</gene>
<name>A0A0C4EBC9_MAGP6</name>
<proteinExistence type="predicted"/>
<evidence type="ECO:0000313" key="1">
    <source>
        <dbReference type="EMBL" id="KLU91457.1"/>
    </source>
</evidence>
<dbReference type="EMBL" id="GL876977">
    <property type="protein sequence ID" value="KLU91457.1"/>
    <property type="molecule type" value="Genomic_DNA"/>
</dbReference>
<dbReference type="eggNOG" id="ENOG502SM8M">
    <property type="taxonomic scope" value="Eukaryota"/>
</dbReference>
<reference evidence="2" key="5">
    <citation type="submission" date="2015-06" db="UniProtKB">
        <authorList>
            <consortium name="EnsemblFungi"/>
        </authorList>
    </citation>
    <scope>IDENTIFICATION</scope>
    <source>
        <strain evidence="2">ATCC 64411</strain>
    </source>
</reference>
<protein>
    <submittedName>
        <fullName evidence="1 2">Uncharacterized protein</fullName>
    </submittedName>
</protein>
<dbReference type="VEuPathDB" id="FungiDB:MAPG_09977"/>
<reference evidence="2" key="4">
    <citation type="journal article" date="2015" name="G3 (Bethesda)">
        <title>Genome sequences of three phytopathogenic species of the Magnaporthaceae family of fungi.</title>
        <authorList>
            <person name="Okagaki L.H."/>
            <person name="Nunes C.C."/>
            <person name="Sailsbery J."/>
            <person name="Clay B."/>
            <person name="Brown D."/>
            <person name="John T."/>
            <person name="Oh Y."/>
            <person name="Young N."/>
            <person name="Fitzgerald M."/>
            <person name="Haas B.J."/>
            <person name="Zeng Q."/>
            <person name="Young S."/>
            <person name="Adiconis X."/>
            <person name="Fan L."/>
            <person name="Levin J.Z."/>
            <person name="Mitchell T.K."/>
            <person name="Okubara P.A."/>
            <person name="Farman M.L."/>
            <person name="Kohn L.M."/>
            <person name="Birren B."/>
            <person name="Ma L.-J."/>
            <person name="Dean R.A."/>
        </authorList>
    </citation>
    <scope>NUCLEOTIDE SEQUENCE</scope>
    <source>
        <strain evidence="2">ATCC 64411 / 73-15</strain>
    </source>
</reference>
<dbReference type="EnsemblFungi" id="MAPG_09977T0">
    <property type="protein sequence ID" value="MAPG_09977T0"/>
    <property type="gene ID" value="MAPG_09977"/>
</dbReference>
<accession>A0A0C4EBC9</accession>
<evidence type="ECO:0000313" key="3">
    <source>
        <dbReference type="Proteomes" id="UP000011715"/>
    </source>
</evidence>
<keyword evidence="3" id="KW-1185">Reference proteome</keyword>
<evidence type="ECO:0000313" key="2">
    <source>
        <dbReference type="EnsemblFungi" id="MAPG_09977T0"/>
    </source>
</evidence>
<dbReference type="AlphaFoldDB" id="A0A0C4EBC9"/>
<reference evidence="1" key="1">
    <citation type="submission" date="2010-05" db="EMBL/GenBank/DDBJ databases">
        <title>The Genome Sequence of Magnaporthe poae strain ATCC 64411.</title>
        <authorList>
            <consortium name="The Broad Institute Genome Sequencing Platform"/>
            <consortium name="Broad Institute Genome Sequencing Center for Infectious Disease"/>
            <person name="Ma L.-J."/>
            <person name="Dead R."/>
            <person name="Young S."/>
            <person name="Zeng Q."/>
            <person name="Koehrsen M."/>
            <person name="Alvarado L."/>
            <person name="Berlin A."/>
            <person name="Chapman S.B."/>
            <person name="Chen Z."/>
            <person name="Freedman E."/>
            <person name="Gellesch M."/>
            <person name="Goldberg J."/>
            <person name="Griggs A."/>
            <person name="Gujja S."/>
            <person name="Heilman E.R."/>
            <person name="Heiman D."/>
            <person name="Hepburn T."/>
            <person name="Howarth C."/>
            <person name="Jen D."/>
            <person name="Larson L."/>
            <person name="Mehta T."/>
            <person name="Neiman D."/>
            <person name="Pearson M."/>
            <person name="Roberts A."/>
            <person name="Saif S."/>
            <person name="Shea T."/>
            <person name="Shenoy N."/>
            <person name="Sisk P."/>
            <person name="Stolte C."/>
            <person name="Sykes S."/>
            <person name="Walk T."/>
            <person name="White J."/>
            <person name="Yandava C."/>
            <person name="Haas B."/>
            <person name="Nusbaum C."/>
            <person name="Birren B."/>
        </authorList>
    </citation>
    <scope>NUCLEOTIDE SEQUENCE</scope>
    <source>
        <strain evidence="1">ATCC 64411</strain>
    </source>
</reference>
<organism evidence="2 3">
    <name type="scientific">Magnaporthiopsis poae (strain ATCC 64411 / 73-15)</name>
    <name type="common">Kentucky bluegrass fungus</name>
    <name type="synonym">Magnaporthe poae</name>
    <dbReference type="NCBI Taxonomy" id="644358"/>
    <lineage>
        <taxon>Eukaryota</taxon>
        <taxon>Fungi</taxon>
        <taxon>Dikarya</taxon>
        <taxon>Ascomycota</taxon>
        <taxon>Pezizomycotina</taxon>
        <taxon>Sordariomycetes</taxon>
        <taxon>Sordariomycetidae</taxon>
        <taxon>Magnaporthales</taxon>
        <taxon>Magnaporthaceae</taxon>
        <taxon>Magnaporthiopsis</taxon>
    </lineage>
</organism>
<dbReference type="EMBL" id="ADBL01002559">
    <property type="status" value="NOT_ANNOTATED_CDS"/>
    <property type="molecule type" value="Genomic_DNA"/>
</dbReference>
<dbReference type="Proteomes" id="UP000011715">
    <property type="component" value="Unassembled WGS sequence"/>
</dbReference>
<sequence>MIDRRSGAVVQAPVTWISTVPSVANLTRARPEAYLIPRTWGGAVVERLRILGVEVETLDRGYRGAVDTLTVATSSLARSMYEGGHVLNTVTTTPGRREVVLPPGSFRVPTRQKNAALAFVALEPESIDSYVTFGIVPLKAGEEYPVFRIPRS</sequence>